<dbReference type="OrthoDB" id="4235938at2"/>
<evidence type="ECO:0000313" key="2">
    <source>
        <dbReference type="EMBL" id="MBB1253741.1"/>
    </source>
</evidence>
<feature type="region of interest" description="Disordered" evidence="1">
    <location>
        <begin position="100"/>
        <end position="120"/>
    </location>
</feature>
<reference evidence="2" key="3">
    <citation type="journal article" name="Syst. Appl. Microbiol.">
        <title>Streptomyces alkaliterrae sp. nov., isolated from an alkaline soil, and emended descriptions of Streptomyces alkaliphilus, Streptomyces calidiresistens and Streptomyces durbertensis.</title>
        <authorList>
            <person name="Swiecimska M."/>
            <person name="Golinska P."/>
            <person name="Nouioui I."/>
            <person name="Wypij M."/>
            <person name="Rai M."/>
            <person name="Sangal V."/>
            <person name="Goodfellow M."/>
        </authorList>
    </citation>
    <scope>NUCLEOTIDE SEQUENCE</scope>
    <source>
        <strain evidence="2">OF3</strain>
        <strain evidence="3">OF8</strain>
    </source>
</reference>
<dbReference type="Proteomes" id="UP000525686">
    <property type="component" value="Unassembled WGS sequence"/>
</dbReference>
<reference evidence="6 7" key="2">
    <citation type="submission" date="2020-05" db="EMBL/GenBank/DDBJ databases">
        <title>Classification of alakaliphilic streptomycetes isolated from an alkaline soil next to Lonar Crater, India and a proposal for the recognition of Streptomyces alkaliterrae sp. nov.</title>
        <authorList>
            <person name="Golinska P."/>
        </authorList>
    </citation>
    <scope>NUCLEOTIDE SEQUENCE [LARGE SCALE GENOMIC DNA]</scope>
    <source>
        <strain evidence="7">OF3</strain>
        <strain evidence="6">OF8</strain>
    </source>
</reference>
<dbReference type="AlphaFoldDB" id="A0A5P0YNU3"/>
<dbReference type="EMBL" id="JABJXA010000087">
    <property type="protein sequence ID" value="MBB1260250.1"/>
    <property type="molecule type" value="Genomic_DNA"/>
</dbReference>
<proteinExistence type="predicted"/>
<dbReference type="EMBL" id="JABJWZ010000067">
    <property type="protein sequence ID" value="MBB1253741.1"/>
    <property type="molecule type" value="Genomic_DNA"/>
</dbReference>
<accession>A0A5P0YNU3</accession>
<reference evidence="4 5" key="1">
    <citation type="submission" date="2019-10" db="EMBL/GenBank/DDBJ databases">
        <title>Streptomyces sp. nov., a novel actinobacterium isolated from alkaline environment.</title>
        <authorList>
            <person name="Golinska P."/>
        </authorList>
    </citation>
    <scope>NUCLEOTIDE SEQUENCE [LARGE SCALE GENOMIC DNA]</scope>
    <source>
        <strain evidence="4 5">OF1</strain>
    </source>
</reference>
<evidence type="ECO:0000256" key="1">
    <source>
        <dbReference type="SAM" id="MobiDB-lite"/>
    </source>
</evidence>
<dbReference type="Proteomes" id="UP000517765">
    <property type="component" value="Unassembled WGS sequence"/>
</dbReference>
<name>A0A5P0YNU3_9ACTN</name>
<evidence type="ECO:0000313" key="3">
    <source>
        <dbReference type="EMBL" id="MBB1260250.1"/>
    </source>
</evidence>
<dbReference type="EMBL" id="VJYK02000062">
    <property type="protein sequence ID" value="MQS01908.1"/>
    <property type="molecule type" value="Genomic_DNA"/>
</dbReference>
<feature type="compositionally biased region" description="Basic and acidic residues" evidence="1">
    <location>
        <begin position="107"/>
        <end position="120"/>
    </location>
</feature>
<evidence type="ECO:0000313" key="6">
    <source>
        <dbReference type="Proteomes" id="UP000517765"/>
    </source>
</evidence>
<dbReference type="RefSeq" id="WP_143647377.1">
    <property type="nucleotide sequence ID" value="NZ_JABJWZ010000067.1"/>
</dbReference>
<evidence type="ECO:0000313" key="4">
    <source>
        <dbReference type="EMBL" id="MQS01908.1"/>
    </source>
</evidence>
<keyword evidence="5" id="KW-1185">Reference proteome</keyword>
<sequence length="120" mass="12826">MGPEELAGAADPAVLGGYLAEVAPADDGHAHGPVTTVREDTFEGHRIVLRTTYEITVDDEPLPVHLMVADDGTVHCHALPNFQFHSALASIRALIRSYPDDFAPGDGEPHREHRLGGGGR</sequence>
<comment type="caution">
    <text evidence="4">The sequence shown here is derived from an EMBL/GenBank/DDBJ whole genome shotgun (WGS) entry which is preliminary data.</text>
</comment>
<gene>
    <name evidence="4" type="ORF">FNX44_008485</name>
    <name evidence="2" type="ORF">H3146_10220</name>
    <name evidence="3" type="ORF">H3147_15615</name>
</gene>
<protein>
    <submittedName>
        <fullName evidence="4">Uncharacterized protein</fullName>
    </submittedName>
</protein>
<evidence type="ECO:0000313" key="7">
    <source>
        <dbReference type="Proteomes" id="UP000525686"/>
    </source>
</evidence>
<organism evidence="4 5">
    <name type="scientific">Streptomyces alkaliterrae</name>
    <dbReference type="NCBI Taxonomy" id="2213162"/>
    <lineage>
        <taxon>Bacteria</taxon>
        <taxon>Bacillati</taxon>
        <taxon>Actinomycetota</taxon>
        <taxon>Actinomycetes</taxon>
        <taxon>Kitasatosporales</taxon>
        <taxon>Streptomycetaceae</taxon>
        <taxon>Streptomyces</taxon>
    </lineage>
</organism>
<evidence type="ECO:0000313" key="5">
    <source>
        <dbReference type="Proteomes" id="UP000320857"/>
    </source>
</evidence>
<dbReference type="Proteomes" id="UP000320857">
    <property type="component" value="Unassembled WGS sequence"/>
</dbReference>